<proteinExistence type="predicted"/>
<gene>
    <name evidence="1" type="ORF">Vadar_006387</name>
</gene>
<evidence type="ECO:0000313" key="1">
    <source>
        <dbReference type="EMBL" id="KAH7836849.1"/>
    </source>
</evidence>
<dbReference type="EMBL" id="CM037156">
    <property type="protein sequence ID" value="KAH7836849.1"/>
    <property type="molecule type" value="Genomic_DNA"/>
</dbReference>
<organism evidence="1 2">
    <name type="scientific">Vaccinium darrowii</name>
    <dbReference type="NCBI Taxonomy" id="229202"/>
    <lineage>
        <taxon>Eukaryota</taxon>
        <taxon>Viridiplantae</taxon>
        <taxon>Streptophyta</taxon>
        <taxon>Embryophyta</taxon>
        <taxon>Tracheophyta</taxon>
        <taxon>Spermatophyta</taxon>
        <taxon>Magnoliopsida</taxon>
        <taxon>eudicotyledons</taxon>
        <taxon>Gunneridae</taxon>
        <taxon>Pentapetalae</taxon>
        <taxon>asterids</taxon>
        <taxon>Ericales</taxon>
        <taxon>Ericaceae</taxon>
        <taxon>Vaccinioideae</taxon>
        <taxon>Vaccinieae</taxon>
        <taxon>Vaccinium</taxon>
    </lineage>
</organism>
<dbReference type="Proteomes" id="UP000828048">
    <property type="component" value="Chromosome 6"/>
</dbReference>
<name>A0ACB7X8D9_9ERIC</name>
<sequence length="200" mass="21719">MKLYNKKCEGPLKIGIRQGVVSGIAFGVSPASLFLVYAGSFYAGAKLVKAEKTTFGDVFRVFFALIIAGTAISHRSGLALDFTKAKGATASIFAILDRKSKINPCDKSGMTLERVQGEIELRHISFKYSSRPDVQIFCDLNLKIHSHKTVALVGESGSGKSTVIALLQRFYHPESSHILLDGIDIQRLQLKVIETTNGSG</sequence>
<comment type="caution">
    <text evidence="1">The sequence shown here is derived from an EMBL/GenBank/DDBJ whole genome shotgun (WGS) entry which is preliminary data.</text>
</comment>
<accession>A0ACB7X8D9</accession>
<keyword evidence="2" id="KW-1185">Reference proteome</keyword>
<reference evidence="1 2" key="1">
    <citation type="journal article" date="2021" name="Hortic Res">
        <title>High-quality reference genome and annotation aids understanding of berry development for evergreen blueberry (Vaccinium darrowii).</title>
        <authorList>
            <person name="Yu J."/>
            <person name="Hulse-Kemp A.M."/>
            <person name="Babiker E."/>
            <person name="Staton M."/>
        </authorList>
    </citation>
    <scope>NUCLEOTIDE SEQUENCE [LARGE SCALE GENOMIC DNA]</scope>
    <source>
        <strain evidence="2">cv. NJ 8807/NJ 8810</strain>
        <tissue evidence="1">Young leaf</tissue>
    </source>
</reference>
<evidence type="ECO:0000313" key="2">
    <source>
        <dbReference type="Proteomes" id="UP000828048"/>
    </source>
</evidence>
<protein>
    <submittedName>
        <fullName evidence="1">Uncharacterized protein</fullName>
    </submittedName>
</protein>